<dbReference type="PANTHER" id="PTHR46268">
    <property type="entry name" value="STRESS RESPONSE PROTEIN NHAX"/>
    <property type="match status" value="1"/>
</dbReference>
<proteinExistence type="inferred from homology"/>
<feature type="domain" description="UspA" evidence="2">
    <location>
        <begin position="1"/>
        <end position="142"/>
    </location>
</feature>
<evidence type="ECO:0000313" key="3">
    <source>
        <dbReference type="EMBL" id="QDO92963.1"/>
    </source>
</evidence>
<comment type="similarity">
    <text evidence="1">Belongs to the universal stress protein A family.</text>
</comment>
<accession>A0A516GN91</accession>
<dbReference type="EMBL" id="CP041637">
    <property type="protein sequence ID" value="QDO92963.1"/>
    <property type="molecule type" value="Genomic_DNA"/>
</dbReference>
<dbReference type="OrthoDB" id="9788959at2"/>
<evidence type="ECO:0000259" key="2">
    <source>
        <dbReference type="Pfam" id="PF00582"/>
    </source>
</evidence>
<dbReference type="InterPro" id="IPR006015">
    <property type="entry name" value="Universal_stress_UspA"/>
</dbReference>
<name>A0A516GN91_9FLAO</name>
<dbReference type="KEGG" id="fop:FNB79_02895"/>
<dbReference type="CDD" id="cd00293">
    <property type="entry name" value="USP-like"/>
    <property type="match status" value="1"/>
</dbReference>
<dbReference type="PANTHER" id="PTHR46268:SF6">
    <property type="entry name" value="UNIVERSAL STRESS PROTEIN UP12"/>
    <property type="match status" value="1"/>
</dbReference>
<dbReference type="PRINTS" id="PR01438">
    <property type="entry name" value="UNVRSLSTRESS"/>
</dbReference>
<organism evidence="3 4">
    <name type="scientific">Formosa sediminum</name>
    <dbReference type="NCBI Taxonomy" id="2594004"/>
    <lineage>
        <taxon>Bacteria</taxon>
        <taxon>Pseudomonadati</taxon>
        <taxon>Bacteroidota</taxon>
        <taxon>Flavobacteriia</taxon>
        <taxon>Flavobacteriales</taxon>
        <taxon>Flavobacteriaceae</taxon>
        <taxon>Formosa</taxon>
    </lineage>
</organism>
<dbReference type="AlphaFoldDB" id="A0A516GN91"/>
<dbReference type="SUPFAM" id="SSF52402">
    <property type="entry name" value="Adenine nucleotide alpha hydrolases-like"/>
    <property type="match status" value="2"/>
</dbReference>
<dbReference type="InterPro" id="IPR006016">
    <property type="entry name" value="UspA"/>
</dbReference>
<dbReference type="Proteomes" id="UP000319209">
    <property type="component" value="Chromosome"/>
</dbReference>
<reference evidence="3 4" key="1">
    <citation type="submission" date="2019-07" db="EMBL/GenBank/DDBJ databases">
        <title>Genome sequencing for Formosa sp. PS13.</title>
        <authorList>
            <person name="Park S.-J."/>
        </authorList>
    </citation>
    <scope>NUCLEOTIDE SEQUENCE [LARGE SCALE GENOMIC DNA]</scope>
    <source>
        <strain evidence="3 4">PS13</strain>
    </source>
</reference>
<dbReference type="Gene3D" id="3.40.50.620">
    <property type="entry name" value="HUPs"/>
    <property type="match status" value="2"/>
</dbReference>
<protein>
    <submittedName>
        <fullName evidence="3">Universal stress protein</fullName>
    </submittedName>
</protein>
<gene>
    <name evidence="3" type="ORF">FNB79_02895</name>
</gene>
<dbReference type="RefSeq" id="WP_143379870.1">
    <property type="nucleotide sequence ID" value="NZ_CP041637.1"/>
</dbReference>
<dbReference type="Pfam" id="PF00582">
    <property type="entry name" value="Usp"/>
    <property type="match status" value="2"/>
</dbReference>
<feature type="domain" description="UspA" evidence="2">
    <location>
        <begin position="153"/>
        <end position="272"/>
    </location>
</feature>
<evidence type="ECO:0000256" key="1">
    <source>
        <dbReference type="ARBA" id="ARBA00008791"/>
    </source>
</evidence>
<evidence type="ECO:0000313" key="4">
    <source>
        <dbReference type="Proteomes" id="UP000319209"/>
    </source>
</evidence>
<dbReference type="InterPro" id="IPR014729">
    <property type="entry name" value="Rossmann-like_a/b/a_fold"/>
</dbReference>
<sequence>MKRIMVPTDFSDEAEYATKVAAKFAKKFDCEIHLLHMIDLPVAELDKMHPTYSEIPEALYFMKLAAKKFNELLEKNFLQDITVHHSIKTNSTFQGINETARELDIDLIVMGSHGATGFKEIFIGSNTEKVVRTSEVPVLVIKSSINEFKADDMVFASDFNIENKHTYTEAIKFAEKFNSKIHLLLVNTPNTFSTSKESLDRIEKFIEGSDYKNYTINIQNDDTIEKGILNFAEKISADIIGISTNGRQGIAHFFNGSISEDIVNHAVRPVITFKI</sequence>
<keyword evidence="4" id="KW-1185">Reference proteome</keyword>